<evidence type="ECO:0000256" key="5">
    <source>
        <dbReference type="SAM" id="Phobius"/>
    </source>
</evidence>
<dbReference type="GO" id="GO:0050661">
    <property type="term" value="F:NADP binding"/>
    <property type="evidence" value="ECO:0007669"/>
    <property type="project" value="InterPro"/>
</dbReference>
<proteinExistence type="inferred from homology"/>
<dbReference type="EMBL" id="JAGPXD010000001">
    <property type="protein sequence ID" value="KAH7374763.1"/>
    <property type="molecule type" value="Genomic_DNA"/>
</dbReference>
<evidence type="ECO:0000313" key="7">
    <source>
        <dbReference type="Proteomes" id="UP000813385"/>
    </source>
</evidence>
<evidence type="ECO:0000256" key="2">
    <source>
        <dbReference type="ARBA" id="ARBA00022630"/>
    </source>
</evidence>
<evidence type="ECO:0000313" key="6">
    <source>
        <dbReference type="EMBL" id="KAH7374763.1"/>
    </source>
</evidence>
<evidence type="ECO:0000256" key="4">
    <source>
        <dbReference type="ARBA" id="ARBA00023002"/>
    </source>
</evidence>
<keyword evidence="5" id="KW-0812">Transmembrane</keyword>
<dbReference type="Gene3D" id="3.50.50.60">
    <property type="entry name" value="FAD/NAD(P)-binding domain"/>
    <property type="match status" value="3"/>
</dbReference>
<dbReference type="PANTHER" id="PTHR42877:SF5">
    <property type="entry name" value="L-ORNITHINE N(5)-MONOOXYGENASE-RELATED"/>
    <property type="match status" value="1"/>
</dbReference>
<protein>
    <submittedName>
        <fullName evidence="6">Cyclohexanone 1,2-monooxygenase</fullName>
    </submittedName>
</protein>
<keyword evidence="5" id="KW-1133">Transmembrane helix</keyword>
<organism evidence="6 7">
    <name type="scientific">Plectosphaerella cucumerina</name>
    <dbReference type="NCBI Taxonomy" id="40658"/>
    <lineage>
        <taxon>Eukaryota</taxon>
        <taxon>Fungi</taxon>
        <taxon>Dikarya</taxon>
        <taxon>Ascomycota</taxon>
        <taxon>Pezizomycotina</taxon>
        <taxon>Sordariomycetes</taxon>
        <taxon>Hypocreomycetidae</taxon>
        <taxon>Glomerellales</taxon>
        <taxon>Plectosphaerellaceae</taxon>
        <taxon>Plectosphaerella</taxon>
    </lineage>
</organism>
<dbReference type="PANTHER" id="PTHR42877">
    <property type="entry name" value="L-ORNITHINE N(5)-MONOOXYGENASE-RELATED"/>
    <property type="match status" value="1"/>
</dbReference>
<gene>
    <name evidence="6" type="ORF">B0T11DRAFT_248808</name>
</gene>
<keyword evidence="3" id="KW-0274">FAD</keyword>
<reference evidence="6" key="1">
    <citation type="journal article" date="2021" name="Nat. Commun.">
        <title>Genetic determinants of endophytism in the Arabidopsis root mycobiome.</title>
        <authorList>
            <person name="Mesny F."/>
            <person name="Miyauchi S."/>
            <person name="Thiergart T."/>
            <person name="Pickel B."/>
            <person name="Atanasova L."/>
            <person name="Karlsson M."/>
            <person name="Huettel B."/>
            <person name="Barry K.W."/>
            <person name="Haridas S."/>
            <person name="Chen C."/>
            <person name="Bauer D."/>
            <person name="Andreopoulos W."/>
            <person name="Pangilinan J."/>
            <person name="LaButti K."/>
            <person name="Riley R."/>
            <person name="Lipzen A."/>
            <person name="Clum A."/>
            <person name="Drula E."/>
            <person name="Henrissat B."/>
            <person name="Kohler A."/>
            <person name="Grigoriev I.V."/>
            <person name="Martin F.M."/>
            <person name="Hacquard S."/>
        </authorList>
    </citation>
    <scope>NUCLEOTIDE SEQUENCE</scope>
    <source>
        <strain evidence="6">MPI-CAGE-AT-0016</strain>
    </source>
</reference>
<dbReference type="OrthoDB" id="74360at2759"/>
<name>A0A8K0X8N8_9PEZI</name>
<comment type="caution">
    <text evidence="6">The sequence shown here is derived from an EMBL/GenBank/DDBJ whole genome shotgun (WGS) entry which is preliminary data.</text>
</comment>
<dbReference type="GO" id="GO:0050660">
    <property type="term" value="F:flavin adenine dinucleotide binding"/>
    <property type="evidence" value="ECO:0007669"/>
    <property type="project" value="InterPro"/>
</dbReference>
<dbReference type="Pfam" id="PF00743">
    <property type="entry name" value="FMO-like"/>
    <property type="match status" value="1"/>
</dbReference>
<evidence type="ECO:0000256" key="1">
    <source>
        <dbReference type="ARBA" id="ARBA00010139"/>
    </source>
</evidence>
<dbReference type="InterPro" id="IPR051209">
    <property type="entry name" value="FAD-bind_Monooxygenase_sf"/>
</dbReference>
<keyword evidence="7" id="KW-1185">Reference proteome</keyword>
<dbReference type="GO" id="GO:0004499">
    <property type="term" value="F:N,N-dimethylaniline monooxygenase activity"/>
    <property type="evidence" value="ECO:0007669"/>
    <property type="project" value="InterPro"/>
</dbReference>
<dbReference type="InterPro" id="IPR036188">
    <property type="entry name" value="FAD/NAD-bd_sf"/>
</dbReference>
<dbReference type="InterPro" id="IPR020946">
    <property type="entry name" value="Flavin_mOase-like"/>
</dbReference>
<comment type="similarity">
    <text evidence="1">Belongs to the FAD-binding monooxygenase family.</text>
</comment>
<evidence type="ECO:0000256" key="3">
    <source>
        <dbReference type="ARBA" id="ARBA00022827"/>
    </source>
</evidence>
<accession>A0A8K0X8N8</accession>
<dbReference type="Proteomes" id="UP000813385">
    <property type="component" value="Unassembled WGS sequence"/>
</dbReference>
<keyword evidence="2" id="KW-0285">Flavoprotein</keyword>
<sequence length="537" mass="60369">MTSLKSVNVDTDVVIIGGGMSGIGLAVQLMRKFRGATFKIFEKLNDIGGTWAINTYPGCGVDVPSHFYSYSFAMNPDWSQKFVMQPELLQYFHTVARKWNLAPHTHLEHTVQKAQWDSETSTWVVDVFDQNQNRSFQIRSRALVSAVGALSLPKKCDLPGRDEFAGKIFHSALWDHSFDHTGKQVLVLGNGCSATQFVPVVSETAAKVVQVVRQPHWLLERPNPKYSDAFKSIMRHVPGAMKILRGKIYAELEAEWLMFDTKTGGRARQKLAEASRAYIKRAAPPRYVDALMPKFEVGCKRRVFDTGYLDCLHRDNVELVHDDAVERLTKDSAIFKSGREIKIDAVILATGFETTTLLSHLNIIGRNGVSIHNHWQTHNDGLPQAYYGTCVAGFPNFFIMMGPNTVNGHLSVIFSSECQINFALNMLEPILKARQTGAISAVEVTQDAEDEENSWIQDRAKSLVWSSGCTNWYVEPKSGKNLMVYPEWQWHFWLRSFLVDHSKFVYTGRDGDPVRLGGLWMACVTGLLGLLAAIHLL</sequence>
<dbReference type="AlphaFoldDB" id="A0A8K0X8N8"/>
<keyword evidence="5" id="KW-0472">Membrane</keyword>
<dbReference type="SUPFAM" id="SSF51905">
    <property type="entry name" value="FAD/NAD(P)-binding domain"/>
    <property type="match status" value="1"/>
</dbReference>
<keyword evidence="4" id="KW-0560">Oxidoreductase</keyword>
<feature type="transmembrane region" description="Helical" evidence="5">
    <location>
        <begin position="13"/>
        <end position="30"/>
    </location>
</feature>